<dbReference type="InterPro" id="IPR015914">
    <property type="entry name" value="PAPs_N"/>
</dbReference>
<reference evidence="2" key="1">
    <citation type="submission" date="2014-12" db="EMBL/GenBank/DDBJ databases">
        <title>Insight into the proteome of Arion vulgaris.</title>
        <authorList>
            <person name="Aradska J."/>
            <person name="Bulat T."/>
            <person name="Smidak R."/>
            <person name="Sarate P."/>
            <person name="Gangsoo J."/>
            <person name="Sialana F."/>
            <person name="Bilban M."/>
            <person name="Lubec G."/>
        </authorList>
    </citation>
    <scope>NUCLEOTIDE SEQUENCE</scope>
    <source>
        <tissue evidence="2">Skin</tissue>
    </source>
</reference>
<proteinExistence type="predicted"/>
<feature type="non-terminal residue" evidence="2">
    <location>
        <position position="138"/>
    </location>
</feature>
<dbReference type="PANTHER" id="PTHR45867:SF10">
    <property type="entry name" value="PURPLE ACID PHOSPHATASE"/>
    <property type="match status" value="1"/>
</dbReference>
<dbReference type="SUPFAM" id="SSF49363">
    <property type="entry name" value="Purple acid phosphatase, N-terminal domain"/>
    <property type="match status" value="1"/>
</dbReference>
<gene>
    <name evidence="2" type="primary">ORF20806</name>
</gene>
<sequence length="138" mass="15339">KTPDIDEISCRPEQVHICYSSSLTEMTVMWSTRGVCDTAVSYAPGPWNLNLEVAGTSTELDPALNKTFRYIHRTVVKELSPSTTYHFRPHVKSGGVEPFYFTTPPANNESWSQNFLVLGNAELEGNTLESLIKEAQSG</sequence>
<feature type="domain" description="Purple acid phosphatase N-terminal" evidence="1">
    <location>
        <begin position="12"/>
        <end position="103"/>
    </location>
</feature>
<organism evidence="2">
    <name type="scientific">Arion vulgaris</name>
    <dbReference type="NCBI Taxonomy" id="1028688"/>
    <lineage>
        <taxon>Eukaryota</taxon>
        <taxon>Metazoa</taxon>
        <taxon>Spiralia</taxon>
        <taxon>Lophotrochozoa</taxon>
        <taxon>Mollusca</taxon>
        <taxon>Gastropoda</taxon>
        <taxon>Heterobranchia</taxon>
        <taxon>Euthyneura</taxon>
        <taxon>Panpulmonata</taxon>
        <taxon>Eupulmonata</taxon>
        <taxon>Stylommatophora</taxon>
        <taxon>Helicina</taxon>
        <taxon>Arionoidea</taxon>
        <taxon>Arionidae</taxon>
        <taxon>Arion</taxon>
    </lineage>
</organism>
<dbReference type="AlphaFoldDB" id="A0A0B6YBU4"/>
<dbReference type="PANTHER" id="PTHR45867">
    <property type="entry name" value="PURPLE ACID PHOSPHATASE"/>
    <property type="match status" value="1"/>
</dbReference>
<evidence type="ECO:0000259" key="1">
    <source>
        <dbReference type="Pfam" id="PF16656"/>
    </source>
</evidence>
<feature type="non-terminal residue" evidence="2">
    <location>
        <position position="1"/>
    </location>
</feature>
<name>A0A0B6YBU4_9EUPU</name>
<dbReference type="EMBL" id="HACG01006728">
    <property type="protein sequence ID" value="CEK53593.1"/>
    <property type="molecule type" value="Transcribed_RNA"/>
</dbReference>
<evidence type="ECO:0000313" key="2">
    <source>
        <dbReference type="EMBL" id="CEK53593.1"/>
    </source>
</evidence>
<protein>
    <recommendedName>
        <fullName evidence="1">Purple acid phosphatase N-terminal domain-containing protein</fullName>
    </recommendedName>
</protein>
<dbReference type="GO" id="GO:0046872">
    <property type="term" value="F:metal ion binding"/>
    <property type="evidence" value="ECO:0007669"/>
    <property type="project" value="InterPro"/>
</dbReference>
<dbReference type="Pfam" id="PF16656">
    <property type="entry name" value="Pur_ac_phosph_N"/>
    <property type="match status" value="1"/>
</dbReference>
<accession>A0A0B6YBU4</accession>
<dbReference type="GO" id="GO:0003993">
    <property type="term" value="F:acid phosphatase activity"/>
    <property type="evidence" value="ECO:0007669"/>
    <property type="project" value="InterPro"/>
</dbReference>
<dbReference type="InterPro" id="IPR008963">
    <property type="entry name" value="Purple_acid_Pase-like_N"/>
</dbReference>
<dbReference type="Gene3D" id="2.60.40.380">
    <property type="entry name" value="Purple acid phosphatase-like, N-terminal"/>
    <property type="match status" value="1"/>
</dbReference>